<evidence type="ECO:0000313" key="1">
    <source>
        <dbReference type="EMBL" id="GAH09021.1"/>
    </source>
</evidence>
<gene>
    <name evidence="1" type="ORF">S01H4_53878</name>
</gene>
<reference evidence="1" key="1">
    <citation type="journal article" date="2014" name="Front. Microbiol.">
        <title>High frequency of phylogenetically diverse reductive dehalogenase-homologous genes in deep subseafloor sedimentary metagenomes.</title>
        <authorList>
            <person name="Kawai M."/>
            <person name="Futagami T."/>
            <person name="Toyoda A."/>
            <person name="Takaki Y."/>
            <person name="Nishi S."/>
            <person name="Hori S."/>
            <person name="Arai W."/>
            <person name="Tsubouchi T."/>
            <person name="Morono Y."/>
            <person name="Uchiyama I."/>
            <person name="Ito T."/>
            <person name="Fujiyama A."/>
            <person name="Inagaki F."/>
            <person name="Takami H."/>
        </authorList>
    </citation>
    <scope>NUCLEOTIDE SEQUENCE</scope>
    <source>
        <strain evidence="1">Expedition CK06-06</strain>
    </source>
</reference>
<organism evidence="1">
    <name type="scientific">marine sediment metagenome</name>
    <dbReference type="NCBI Taxonomy" id="412755"/>
    <lineage>
        <taxon>unclassified sequences</taxon>
        <taxon>metagenomes</taxon>
        <taxon>ecological metagenomes</taxon>
    </lineage>
</organism>
<name>X1CKX1_9ZZZZ</name>
<feature type="non-terminal residue" evidence="1">
    <location>
        <position position="55"/>
    </location>
</feature>
<sequence>MNELLLIKIPPPPSTIEDLISEWENTIENRLRLQEFVKEPFLSMGLIQPKPAGLF</sequence>
<dbReference type="AlphaFoldDB" id="X1CKX1"/>
<accession>X1CKX1</accession>
<dbReference type="EMBL" id="BART01030947">
    <property type="protein sequence ID" value="GAH09021.1"/>
    <property type="molecule type" value="Genomic_DNA"/>
</dbReference>
<proteinExistence type="predicted"/>
<protein>
    <submittedName>
        <fullName evidence="1">Uncharacterized protein</fullName>
    </submittedName>
</protein>
<comment type="caution">
    <text evidence="1">The sequence shown here is derived from an EMBL/GenBank/DDBJ whole genome shotgun (WGS) entry which is preliminary data.</text>
</comment>